<evidence type="ECO:0000313" key="2">
    <source>
        <dbReference type="EMBL" id="KAJ7737106.1"/>
    </source>
</evidence>
<dbReference type="SUPFAM" id="SSF51395">
    <property type="entry name" value="FMN-linked oxidoreductases"/>
    <property type="match status" value="1"/>
</dbReference>
<reference evidence="2" key="1">
    <citation type="submission" date="2023-03" db="EMBL/GenBank/DDBJ databases">
        <title>Massive genome expansion in bonnet fungi (Mycena s.s.) driven by repeated elements and novel gene families across ecological guilds.</title>
        <authorList>
            <consortium name="Lawrence Berkeley National Laboratory"/>
            <person name="Harder C.B."/>
            <person name="Miyauchi S."/>
            <person name="Viragh M."/>
            <person name="Kuo A."/>
            <person name="Thoen E."/>
            <person name="Andreopoulos B."/>
            <person name="Lu D."/>
            <person name="Skrede I."/>
            <person name="Drula E."/>
            <person name="Henrissat B."/>
            <person name="Morin E."/>
            <person name="Kohler A."/>
            <person name="Barry K."/>
            <person name="LaButti K."/>
            <person name="Morin E."/>
            <person name="Salamov A."/>
            <person name="Lipzen A."/>
            <person name="Mereny Z."/>
            <person name="Hegedus B."/>
            <person name="Baldrian P."/>
            <person name="Stursova M."/>
            <person name="Weitz H."/>
            <person name="Taylor A."/>
            <person name="Grigoriev I.V."/>
            <person name="Nagy L.G."/>
            <person name="Martin F."/>
            <person name="Kauserud H."/>
        </authorList>
    </citation>
    <scope>NUCLEOTIDE SEQUENCE</scope>
    <source>
        <strain evidence="2">CBHHK182m</strain>
    </source>
</reference>
<dbReference type="InterPro" id="IPR045247">
    <property type="entry name" value="Oye-like"/>
</dbReference>
<comment type="caution">
    <text evidence="2">The sequence shown here is derived from an EMBL/GenBank/DDBJ whole genome shotgun (WGS) entry which is preliminary data.</text>
</comment>
<dbReference type="Gene3D" id="3.20.20.70">
    <property type="entry name" value="Aldolase class I"/>
    <property type="match status" value="1"/>
</dbReference>
<evidence type="ECO:0000313" key="3">
    <source>
        <dbReference type="Proteomes" id="UP001215598"/>
    </source>
</evidence>
<evidence type="ECO:0000259" key="1">
    <source>
        <dbReference type="Pfam" id="PF00724"/>
    </source>
</evidence>
<dbReference type="PANTHER" id="PTHR22893">
    <property type="entry name" value="NADH OXIDOREDUCTASE-RELATED"/>
    <property type="match status" value="1"/>
</dbReference>
<dbReference type="Pfam" id="PF00724">
    <property type="entry name" value="Oxidored_FMN"/>
    <property type="match status" value="1"/>
</dbReference>
<dbReference type="GO" id="GO:0010181">
    <property type="term" value="F:FMN binding"/>
    <property type="evidence" value="ECO:0007669"/>
    <property type="project" value="InterPro"/>
</dbReference>
<dbReference type="PANTHER" id="PTHR22893:SF91">
    <property type="entry name" value="NADPH DEHYDROGENASE 2-RELATED"/>
    <property type="match status" value="1"/>
</dbReference>
<dbReference type="AlphaFoldDB" id="A0AAD7I9N6"/>
<keyword evidence="3" id="KW-1185">Reference proteome</keyword>
<protein>
    <submittedName>
        <fullName evidence="2">FMN-linked oxidoreductase</fullName>
    </submittedName>
</protein>
<proteinExistence type="predicted"/>
<sequence>MSSPASKLFEPFKIGTTVLQHRVVLAPLTRYKASETHVPYLPLVAEYYAQRASRAGTLLISEGTFIAARAGGLSHVPGIWSPEQITAWKSVTTAVHAKGSAIFMQLWALGRVANYPVLQSEDPSLPYVSASDVLLTTKKGPLRPLTVPEIKQYADLYAQAARNALEAGFDGVEIHGANGYLVEQFLHEVTNKRTDQYGGNIENRARFALEVIDAVAAAVGAERTAIRFSPRNRFQEMGMPDPIPTYSYVVSQLAARHPNLAYLHLI</sequence>
<gene>
    <name evidence="2" type="ORF">B0H16DRAFT_1572592</name>
</gene>
<dbReference type="CDD" id="cd02933">
    <property type="entry name" value="OYE_like_FMN"/>
    <property type="match status" value="1"/>
</dbReference>
<feature type="non-terminal residue" evidence="2">
    <location>
        <position position="1"/>
    </location>
</feature>
<dbReference type="InterPro" id="IPR013785">
    <property type="entry name" value="Aldolase_TIM"/>
</dbReference>
<dbReference type="EMBL" id="JARKIB010000118">
    <property type="protein sequence ID" value="KAJ7737106.1"/>
    <property type="molecule type" value="Genomic_DNA"/>
</dbReference>
<dbReference type="GO" id="GO:0003959">
    <property type="term" value="F:NADPH dehydrogenase activity"/>
    <property type="evidence" value="ECO:0007669"/>
    <property type="project" value="TreeGrafter"/>
</dbReference>
<feature type="domain" description="NADH:flavin oxidoreductase/NADH oxidase N-terminal" evidence="1">
    <location>
        <begin position="7"/>
        <end position="265"/>
    </location>
</feature>
<organism evidence="2 3">
    <name type="scientific">Mycena metata</name>
    <dbReference type="NCBI Taxonomy" id="1033252"/>
    <lineage>
        <taxon>Eukaryota</taxon>
        <taxon>Fungi</taxon>
        <taxon>Dikarya</taxon>
        <taxon>Basidiomycota</taxon>
        <taxon>Agaricomycotina</taxon>
        <taxon>Agaricomycetes</taxon>
        <taxon>Agaricomycetidae</taxon>
        <taxon>Agaricales</taxon>
        <taxon>Marasmiineae</taxon>
        <taxon>Mycenaceae</taxon>
        <taxon>Mycena</taxon>
    </lineage>
</organism>
<accession>A0AAD7I9N6</accession>
<name>A0AAD7I9N6_9AGAR</name>
<dbReference type="Proteomes" id="UP001215598">
    <property type="component" value="Unassembled WGS sequence"/>
</dbReference>
<dbReference type="InterPro" id="IPR001155">
    <property type="entry name" value="OxRdtase_FMN_N"/>
</dbReference>